<keyword evidence="2" id="KW-1185">Reference proteome</keyword>
<dbReference type="EMBL" id="KE344356">
    <property type="protein sequence ID" value="EXB58187.1"/>
    <property type="molecule type" value="Genomic_DNA"/>
</dbReference>
<evidence type="ECO:0000313" key="2">
    <source>
        <dbReference type="Proteomes" id="UP000030645"/>
    </source>
</evidence>
<gene>
    <name evidence="1" type="ORF">L484_026390</name>
</gene>
<dbReference type="AlphaFoldDB" id="W9RL82"/>
<organism evidence="1 2">
    <name type="scientific">Morus notabilis</name>
    <dbReference type="NCBI Taxonomy" id="981085"/>
    <lineage>
        <taxon>Eukaryota</taxon>
        <taxon>Viridiplantae</taxon>
        <taxon>Streptophyta</taxon>
        <taxon>Embryophyta</taxon>
        <taxon>Tracheophyta</taxon>
        <taxon>Spermatophyta</taxon>
        <taxon>Magnoliopsida</taxon>
        <taxon>eudicotyledons</taxon>
        <taxon>Gunneridae</taxon>
        <taxon>Pentapetalae</taxon>
        <taxon>rosids</taxon>
        <taxon>fabids</taxon>
        <taxon>Rosales</taxon>
        <taxon>Moraceae</taxon>
        <taxon>Moreae</taxon>
        <taxon>Morus</taxon>
    </lineage>
</organism>
<sequence>MNAASVGLWFKFLLLVGDRKTEDTYIFCKFSLRRSSPQMSPPSLSANAAADRCSANAAADSSANPQNHLR</sequence>
<dbReference type="Proteomes" id="UP000030645">
    <property type="component" value="Unassembled WGS sequence"/>
</dbReference>
<proteinExistence type="predicted"/>
<reference evidence="2" key="1">
    <citation type="submission" date="2013-01" db="EMBL/GenBank/DDBJ databases">
        <title>Draft Genome Sequence of a Mulberry Tree, Morus notabilis C.K. Schneid.</title>
        <authorList>
            <person name="He N."/>
            <person name="Zhao S."/>
        </authorList>
    </citation>
    <scope>NUCLEOTIDE SEQUENCE</scope>
</reference>
<evidence type="ECO:0000313" key="1">
    <source>
        <dbReference type="EMBL" id="EXB58187.1"/>
    </source>
</evidence>
<accession>W9RL82</accession>
<protein>
    <submittedName>
        <fullName evidence="1">Uncharacterized protein</fullName>
    </submittedName>
</protein>
<name>W9RL82_9ROSA</name>